<name>A0A2N7WT53_9BURK</name>
<sequence>MTTTGLSAPERLRALLAEPGFIVMPGVWDGLTAKISAGAGFKTAFIPGSCVAAGRLGGPDLDLLSFAEVFDSFNMVIGASPSTLVVVDGDHGYGNAMNVQRTVRAYGRAGAAAILIEDKVTPRALSSSGKHCLPRAEARMKIRAAVEAAKDSGILILARTDCRPTQGIDEALARIEMYAEEGADILFLDAPADESDIRRTVEAANKKPVFATLSPGRQKATPSRTEAEKLGVKIGAYPTALLSPAAAGMKAGITALASGAAAAESALPTAELHGMLGYAEYDAQAGRFIPQE</sequence>
<protein>
    <submittedName>
        <fullName evidence="1">Branched-chain alpha-keto acid dehydrogenase subunit E2</fullName>
    </submittedName>
</protein>
<dbReference type="RefSeq" id="WP_020566324.1">
    <property type="nucleotide sequence ID" value="NZ_KB890180.1"/>
</dbReference>
<dbReference type="GO" id="GO:0003824">
    <property type="term" value="F:catalytic activity"/>
    <property type="evidence" value="ECO:0007669"/>
    <property type="project" value="InterPro"/>
</dbReference>
<dbReference type="PANTHER" id="PTHR42905:SF2">
    <property type="entry name" value="PHOSPHOENOLPYRUVATE CARBOXYLASE FAMILY PROTEIN"/>
    <property type="match status" value="1"/>
</dbReference>
<organism evidence="1 2">
    <name type="scientific">Trinickia symbiotica</name>
    <dbReference type="NCBI Taxonomy" id="863227"/>
    <lineage>
        <taxon>Bacteria</taxon>
        <taxon>Pseudomonadati</taxon>
        <taxon>Pseudomonadota</taxon>
        <taxon>Betaproteobacteria</taxon>
        <taxon>Burkholderiales</taxon>
        <taxon>Burkholderiaceae</taxon>
        <taxon>Trinickia</taxon>
    </lineage>
</organism>
<dbReference type="AlphaFoldDB" id="A0A2N7WT53"/>
<dbReference type="Gene3D" id="3.20.20.60">
    <property type="entry name" value="Phosphoenolpyruvate-binding domains"/>
    <property type="match status" value="1"/>
</dbReference>
<dbReference type="EMBL" id="PNYC01000021">
    <property type="protein sequence ID" value="PMS32619.1"/>
    <property type="molecule type" value="Genomic_DNA"/>
</dbReference>
<evidence type="ECO:0000313" key="1">
    <source>
        <dbReference type="EMBL" id="PMS32619.1"/>
    </source>
</evidence>
<evidence type="ECO:0000313" key="2">
    <source>
        <dbReference type="Proteomes" id="UP000235777"/>
    </source>
</evidence>
<dbReference type="CDD" id="cd00377">
    <property type="entry name" value="ICL_PEPM"/>
    <property type="match status" value="1"/>
</dbReference>
<dbReference type="SUPFAM" id="SSF51621">
    <property type="entry name" value="Phosphoenolpyruvate/pyruvate domain"/>
    <property type="match status" value="1"/>
</dbReference>
<gene>
    <name evidence="1" type="ORF">C0Z20_25955</name>
</gene>
<proteinExistence type="predicted"/>
<dbReference type="Pfam" id="PF13714">
    <property type="entry name" value="PEP_mutase"/>
    <property type="match status" value="1"/>
</dbReference>
<dbReference type="InterPro" id="IPR040442">
    <property type="entry name" value="Pyrv_kinase-like_dom_sf"/>
</dbReference>
<dbReference type="OrthoDB" id="9771433at2"/>
<dbReference type="InterPro" id="IPR015813">
    <property type="entry name" value="Pyrv/PenolPyrv_kinase-like_dom"/>
</dbReference>
<dbReference type="Proteomes" id="UP000235777">
    <property type="component" value="Unassembled WGS sequence"/>
</dbReference>
<dbReference type="STRING" id="863227.GCA_000373005_03295"/>
<keyword evidence="2" id="KW-1185">Reference proteome</keyword>
<comment type="caution">
    <text evidence="1">The sequence shown here is derived from an EMBL/GenBank/DDBJ whole genome shotgun (WGS) entry which is preliminary data.</text>
</comment>
<accession>A0A2N7WT53</accession>
<reference evidence="1 2" key="1">
    <citation type="submission" date="2018-01" db="EMBL/GenBank/DDBJ databases">
        <title>Whole genome analyses suggest that Burkholderia sensu lato contains two further novel genera in the rhizoxinica-symbiotica group Mycetohabitans gen. nov., and Trinickia gen. nov.: implications for the evolution of diazotrophy and nodulation in the Burkholderiaceae.</title>
        <authorList>
            <person name="Estrada-de los Santos P."/>
            <person name="Palmer M."/>
            <person name="Chavez-Ramirez B."/>
            <person name="Beukes C."/>
            <person name="Steenkamp E.T."/>
            <person name="Hirsch A.M."/>
            <person name="Manyaka P."/>
            <person name="Maluk M."/>
            <person name="Lafos M."/>
            <person name="Crook M."/>
            <person name="Gross E."/>
            <person name="Simon M.F."/>
            <person name="Bueno dos Reis Junior F."/>
            <person name="Poole P.S."/>
            <person name="Venter S.N."/>
            <person name="James E.K."/>
        </authorList>
    </citation>
    <scope>NUCLEOTIDE SEQUENCE [LARGE SCALE GENOMIC DNA]</scope>
    <source>
        <strain evidence="1 2">JPY 581</strain>
    </source>
</reference>
<dbReference type="InterPro" id="IPR039556">
    <property type="entry name" value="ICL/PEPM"/>
</dbReference>
<dbReference type="PANTHER" id="PTHR42905">
    <property type="entry name" value="PHOSPHOENOLPYRUVATE CARBOXYLASE"/>
    <property type="match status" value="1"/>
</dbReference>